<evidence type="ECO:0000256" key="10">
    <source>
        <dbReference type="ARBA" id="ARBA00023004"/>
    </source>
</evidence>
<dbReference type="GO" id="GO:0016020">
    <property type="term" value="C:membrane"/>
    <property type="evidence" value="ECO:0007669"/>
    <property type="project" value="UniProtKB-SubCell"/>
</dbReference>
<keyword evidence="6" id="KW-0812">Transmembrane</keyword>
<dbReference type="InterPro" id="IPR050121">
    <property type="entry name" value="Cytochrome_P450_monoxygenase"/>
</dbReference>
<evidence type="ECO:0000256" key="5">
    <source>
        <dbReference type="ARBA" id="ARBA00022617"/>
    </source>
</evidence>
<evidence type="ECO:0000256" key="12">
    <source>
        <dbReference type="ARBA" id="ARBA00023136"/>
    </source>
</evidence>
<dbReference type="Proteomes" id="UP000183567">
    <property type="component" value="Unassembled WGS sequence"/>
</dbReference>
<organism evidence="13 14">
    <name type="scientific">Rhizopogon vesiculosus</name>
    <dbReference type="NCBI Taxonomy" id="180088"/>
    <lineage>
        <taxon>Eukaryota</taxon>
        <taxon>Fungi</taxon>
        <taxon>Dikarya</taxon>
        <taxon>Basidiomycota</taxon>
        <taxon>Agaricomycotina</taxon>
        <taxon>Agaricomycetes</taxon>
        <taxon>Agaricomycetidae</taxon>
        <taxon>Boletales</taxon>
        <taxon>Suillineae</taxon>
        <taxon>Rhizopogonaceae</taxon>
        <taxon>Rhizopogon</taxon>
    </lineage>
</organism>
<keyword evidence="8" id="KW-1133">Transmembrane helix</keyword>
<proteinExistence type="inferred from homology"/>
<dbReference type="PANTHER" id="PTHR24305">
    <property type="entry name" value="CYTOCHROME P450"/>
    <property type="match status" value="1"/>
</dbReference>
<keyword evidence="14" id="KW-1185">Reference proteome</keyword>
<comment type="similarity">
    <text evidence="4">Belongs to the cytochrome P450 family.</text>
</comment>
<dbReference type="Gene3D" id="1.10.630.10">
    <property type="entry name" value="Cytochrome P450"/>
    <property type="match status" value="1"/>
</dbReference>
<comment type="caution">
    <text evidence="13">The sequence shown here is derived from an EMBL/GenBank/DDBJ whole genome shotgun (WGS) entry which is preliminary data.</text>
</comment>
<evidence type="ECO:0000256" key="11">
    <source>
        <dbReference type="ARBA" id="ARBA00023033"/>
    </source>
</evidence>
<evidence type="ECO:0000256" key="6">
    <source>
        <dbReference type="ARBA" id="ARBA00022692"/>
    </source>
</evidence>
<keyword evidence="7" id="KW-0479">Metal-binding</keyword>
<sequence>MSIMLKSNASSSEADRLSDAELLGQMNVMVFAGLETTTAAVGRTLYMLVKHPDIQERLRALP</sequence>
<dbReference type="GO" id="GO:0004497">
    <property type="term" value="F:monooxygenase activity"/>
    <property type="evidence" value="ECO:0007669"/>
    <property type="project" value="UniProtKB-KW"/>
</dbReference>
<dbReference type="OrthoDB" id="3203564at2759"/>
<name>A0A1J8PNG5_9AGAM</name>
<protein>
    <recommendedName>
        <fullName evidence="15">Cytochrome P450</fullName>
    </recommendedName>
</protein>
<evidence type="ECO:0000256" key="2">
    <source>
        <dbReference type="ARBA" id="ARBA00004370"/>
    </source>
</evidence>
<gene>
    <name evidence="13" type="ORF">AZE42_07694</name>
</gene>
<dbReference type="AlphaFoldDB" id="A0A1J8PNG5"/>
<keyword evidence="9" id="KW-0560">Oxidoreductase</keyword>
<evidence type="ECO:0000256" key="1">
    <source>
        <dbReference type="ARBA" id="ARBA00001971"/>
    </source>
</evidence>
<dbReference type="GO" id="GO:0005506">
    <property type="term" value="F:iron ion binding"/>
    <property type="evidence" value="ECO:0007669"/>
    <property type="project" value="InterPro"/>
</dbReference>
<dbReference type="STRING" id="180088.A0A1J8PNG5"/>
<comment type="subcellular location">
    <subcellularLocation>
        <location evidence="2">Membrane</location>
    </subcellularLocation>
</comment>
<comment type="cofactor">
    <cofactor evidence="1">
        <name>heme</name>
        <dbReference type="ChEBI" id="CHEBI:30413"/>
    </cofactor>
</comment>
<evidence type="ECO:0000313" key="14">
    <source>
        <dbReference type="Proteomes" id="UP000183567"/>
    </source>
</evidence>
<dbReference type="EMBL" id="LVVM01005637">
    <property type="protein sequence ID" value="OJA10047.1"/>
    <property type="molecule type" value="Genomic_DNA"/>
</dbReference>
<dbReference type="PANTHER" id="PTHR24305:SF166">
    <property type="entry name" value="CYTOCHROME P450 12A4, MITOCHONDRIAL-RELATED"/>
    <property type="match status" value="1"/>
</dbReference>
<evidence type="ECO:0000256" key="9">
    <source>
        <dbReference type="ARBA" id="ARBA00023002"/>
    </source>
</evidence>
<keyword evidence="11" id="KW-0503">Monooxygenase</keyword>
<dbReference type="InterPro" id="IPR001128">
    <property type="entry name" value="Cyt_P450"/>
</dbReference>
<comment type="pathway">
    <text evidence="3">Secondary metabolite biosynthesis; terpenoid biosynthesis.</text>
</comment>
<dbReference type="GO" id="GO:0020037">
    <property type="term" value="F:heme binding"/>
    <property type="evidence" value="ECO:0007669"/>
    <property type="project" value="InterPro"/>
</dbReference>
<keyword evidence="12" id="KW-0472">Membrane</keyword>
<evidence type="ECO:0000313" key="13">
    <source>
        <dbReference type="EMBL" id="OJA10047.1"/>
    </source>
</evidence>
<dbReference type="GO" id="GO:0016705">
    <property type="term" value="F:oxidoreductase activity, acting on paired donors, with incorporation or reduction of molecular oxygen"/>
    <property type="evidence" value="ECO:0007669"/>
    <property type="project" value="InterPro"/>
</dbReference>
<dbReference type="SUPFAM" id="SSF48264">
    <property type="entry name" value="Cytochrome P450"/>
    <property type="match status" value="1"/>
</dbReference>
<keyword evidence="5" id="KW-0349">Heme</keyword>
<evidence type="ECO:0000256" key="4">
    <source>
        <dbReference type="ARBA" id="ARBA00010617"/>
    </source>
</evidence>
<dbReference type="Pfam" id="PF00067">
    <property type="entry name" value="p450"/>
    <property type="match status" value="1"/>
</dbReference>
<evidence type="ECO:0000256" key="7">
    <source>
        <dbReference type="ARBA" id="ARBA00022723"/>
    </source>
</evidence>
<keyword evidence="10" id="KW-0408">Iron</keyword>
<evidence type="ECO:0008006" key="15">
    <source>
        <dbReference type="Google" id="ProtNLM"/>
    </source>
</evidence>
<accession>A0A1J8PNG5</accession>
<dbReference type="InterPro" id="IPR036396">
    <property type="entry name" value="Cyt_P450_sf"/>
</dbReference>
<evidence type="ECO:0000256" key="8">
    <source>
        <dbReference type="ARBA" id="ARBA00022989"/>
    </source>
</evidence>
<reference evidence="13 14" key="1">
    <citation type="submission" date="2016-03" db="EMBL/GenBank/DDBJ databases">
        <title>Comparative genomics of the ectomycorrhizal sister species Rhizopogon vinicolor and Rhizopogon vesiculosus (Basidiomycota: Boletales) reveals a divergence of the mating type B locus.</title>
        <authorList>
            <person name="Mujic A.B."/>
            <person name="Kuo A."/>
            <person name="Tritt A."/>
            <person name="Lipzen A."/>
            <person name="Chen C."/>
            <person name="Johnson J."/>
            <person name="Sharma A."/>
            <person name="Barry K."/>
            <person name="Grigoriev I.V."/>
            <person name="Spatafora J.W."/>
        </authorList>
    </citation>
    <scope>NUCLEOTIDE SEQUENCE [LARGE SCALE GENOMIC DNA]</scope>
    <source>
        <strain evidence="13 14">AM-OR11-056</strain>
    </source>
</reference>
<evidence type="ECO:0000256" key="3">
    <source>
        <dbReference type="ARBA" id="ARBA00004721"/>
    </source>
</evidence>